<evidence type="ECO:0000313" key="1">
    <source>
        <dbReference type="EMBL" id="KAF7434518.1"/>
    </source>
</evidence>
<accession>A0A834PAN9</accession>
<proteinExistence type="predicted"/>
<organism evidence="1 2">
    <name type="scientific">Vespula pensylvanica</name>
    <name type="common">Western yellow jacket</name>
    <name type="synonym">Wasp</name>
    <dbReference type="NCBI Taxonomy" id="30213"/>
    <lineage>
        <taxon>Eukaryota</taxon>
        <taxon>Metazoa</taxon>
        <taxon>Ecdysozoa</taxon>
        <taxon>Arthropoda</taxon>
        <taxon>Hexapoda</taxon>
        <taxon>Insecta</taxon>
        <taxon>Pterygota</taxon>
        <taxon>Neoptera</taxon>
        <taxon>Endopterygota</taxon>
        <taxon>Hymenoptera</taxon>
        <taxon>Apocrita</taxon>
        <taxon>Aculeata</taxon>
        <taxon>Vespoidea</taxon>
        <taxon>Vespidae</taxon>
        <taxon>Vespinae</taxon>
        <taxon>Vespula</taxon>
    </lineage>
</organism>
<name>A0A834PAN9_VESPE</name>
<comment type="caution">
    <text evidence="1">The sequence shown here is derived from an EMBL/GenBank/DDBJ whole genome shotgun (WGS) entry which is preliminary data.</text>
</comment>
<dbReference type="AlphaFoldDB" id="A0A834PAN9"/>
<gene>
    <name evidence="1" type="ORF">H0235_002709</name>
</gene>
<evidence type="ECO:0000313" key="2">
    <source>
        <dbReference type="Proteomes" id="UP000600918"/>
    </source>
</evidence>
<dbReference type="EMBL" id="JACSDY010000002">
    <property type="protein sequence ID" value="KAF7434518.1"/>
    <property type="molecule type" value="Genomic_DNA"/>
</dbReference>
<sequence length="108" mass="12576">MELVFNRPREPTRMTFSTYEKTQISDKVCNERAHVELHQVVRHWHKAQDVLEKNDAGSCQKNVTISWSVSRLLRGTAITGEVKVMERAEALLNERFNAQILQRPCKLK</sequence>
<keyword evidence="2" id="KW-1185">Reference proteome</keyword>
<protein>
    <submittedName>
        <fullName evidence="1">Uncharacterized protein</fullName>
    </submittedName>
</protein>
<reference evidence="1" key="1">
    <citation type="journal article" date="2020" name="G3 (Bethesda)">
        <title>High-Quality Assemblies for Three Invasive Social Wasps from the &lt;i&gt;Vespula&lt;/i&gt; Genus.</title>
        <authorList>
            <person name="Harrop T.W.R."/>
            <person name="Guhlin J."/>
            <person name="McLaughlin G.M."/>
            <person name="Permina E."/>
            <person name="Stockwell P."/>
            <person name="Gilligan J."/>
            <person name="Le Lec M.F."/>
            <person name="Gruber M.A.M."/>
            <person name="Quinn O."/>
            <person name="Lovegrove M."/>
            <person name="Duncan E.J."/>
            <person name="Remnant E.J."/>
            <person name="Van Eeckhoven J."/>
            <person name="Graham B."/>
            <person name="Knapp R.A."/>
            <person name="Langford K.W."/>
            <person name="Kronenberg Z."/>
            <person name="Press M.O."/>
            <person name="Eacker S.M."/>
            <person name="Wilson-Rankin E.E."/>
            <person name="Purcell J."/>
            <person name="Lester P.J."/>
            <person name="Dearden P.K."/>
        </authorList>
    </citation>
    <scope>NUCLEOTIDE SEQUENCE</scope>
    <source>
        <strain evidence="1">Volc-1</strain>
    </source>
</reference>
<dbReference type="Proteomes" id="UP000600918">
    <property type="component" value="Unassembled WGS sequence"/>
</dbReference>